<evidence type="ECO:0000313" key="3">
    <source>
        <dbReference type="Proteomes" id="UP001530315"/>
    </source>
</evidence>
<protein>
    <submittedName>
        <fullName evidence="2">Uncharacterized protein</fullName>
    </submittedName>
</protein>
<name>A0ABD3P770_9STRA</name>
<dbReference type="AlphaFoldDB" id="A0ABD3P770"/>
<evidence type="ECO:0000256" key="1">
    <source>
        <dbReference type="SAM" id="MobiDB-lite"/>
    </source>
</evidence>
<feature type="region of interest" description="Disordered" evidence="1">
    <location>
        <begin position="78"/>
        <end position="110"/>
    </location>
</feature>
<dbReference type="Proteomes" id="UP001530315">
    <property type="component" value="Unassembled WGS sequence"/>
</dbReference>
<sequence length="271" mass="29861">MATHGLYDVSVRTDPIADLITVSVSSMLNFSRAPAVSVMLRFEKERKDAEDEDGGGKMPWADQQRLIVSEEGDTDNVGAMSKAVRGDNGRNRPRNPDVNIPQCPRKEGGARPIHPVLQLLGPSNASKLYSSIINGEMKHALQQYFVKNQVSKPSTKFLNTTQGCDLSRYLLLACIKIIPGLEDMKDGISSQTPLSKEDSEIAQAIILEYFPNTGDMQGDDLLSSRSRPGEGSLESRYLYSVTPYEEDLLLAAEKYLISLPECISECIICSE</sequence>
<dbReference type="EMBL" id="JALLAZ020000984">
    <property type="protein sequence ID" value="KAL3783186.1"/>
    <property type="molecule type" value="Genomic_DNA"/>
</dbReference>
<comment type="caution">
    <text evidence="2">The sequence shown here is derived from an EMBL/GenBank/DDBJ whole genome shotgun (WGS) entry which is preliminary data.</text>
</comment>
<accession>A0ABD3P770</accession>
<gene>
    <name evidence="2" type="ORF">ACHAW5_008120</name>
</gene>
<proteinExistence type="predicted"/>
<evidence type="ECO:0000313" key="2">
    <source>
        <dbReference type="EMBL" id="KAL3783186.1"/>
    </source>
</evidence>
<reference evidence="2 3" key="1">
    <citation type="submission" date="2024-10" db="EMBL/GenBank/DDBJ databases">
        <title>Updated reference genomes for cyclostephanoid diatoms.</title>
        <authorList>
            <person name="Roberts W.R."/>
            <person name="Alverson A.J."/>
        </authorList>
    </citation>
    <scope>NUCLEOTIDE SEQUENCE [LARGE SCALE GENOMIC DNA]</scope>
    <source>
        <strain evidence="2 3">AJA276-08</strain>
    </source>
</reference>
<keyword evidence="3" id="KW-1185">Reference proteome</keyword>
<organism evidence="2 3">
    <name type="scientific">Stephanodiscus triporus</name>
    <dbReference type="NCBI Taxonomy" id="2934178"/>
    <lineage>
        <taxon>Eukaryota</taxon>
        <taxon>Sar</taxon>
        <taxon>Stramenopiles</taxon>
        <taxon>Ochrophyta</taxon>
        <taxon>Bacillariophyta</taxon>
        <taxon>Coscinodiscophyceae</taxon>
        <taxon>Thalassiosirophycidae</taxon>
        <taxon>Stephanodiscales</taxon>
        <taxon>Stephanodiscaceae</taxon>
        <taxon>Stephanodiscus</taxon>
    </lineage>
</organism>